<gene>
    <name evidence="1" type="ORF">BV25DRAFT_25399</name>
</gene>
<comment type="caution">
    <text evidence="1">The sequence shown here is derived from an EMBL/GenBank/DDBJ whole genome shotgun (WGS) entry which is preliminary data.</text>
</comment>
<reference evidence="1" key="1">
    <citation type="submission" date="2021-03" db="EMBL/GenBank/DDBJ databases">
        <authorList>
            <consortium name="DOE Joint Genome Institute"/>
            <person name="Ahrendt S."/>
            <person name="Looney B.P."/>
            <person name="Miyauchi S."/>
            <person name="Morin E."/>
            <person name="Drula E."/>
            <person name="Courty P.E."/>
            <person name="Chicoki N."/>
            <person name="Fauchery L."/>
            <person name="Kohler A."/>
            <person name="Kuo A."/>
            <person name="Labutti K."/>
            <person name="Pangilinan J."/>
            <person name="Lipzen A."/>
            <person name="Riley R."/>
            <person name="Andreopoulos W."/>
            <person name="He G."/>
            <person name="Johnson J."/>
            <person name="Barry K.W."/>
            <person name="Grigoriev I.V."/>
            <person name="Nagy L."/>
            <person name="Hibbett D."/>
            <person name="Henrissat B."/>
            <person name="Matheny P.B."/>
            <person name="Labbe J."/>
            <person name="Martin F."/>
        </authorList>
    </citation>
    <scope>NUCLEOTIDE SEQUENCE</scope>
    <source>
        <strain evidence="1">HHB10654</strain>
    </source>
</reference>
<dbReference type="EMBL" id="MU277187">
    <property type="protein sequence ID" value="KAI0068687.1"/>
    <property type="molecule type" value="Genomic_DNA"/>
</dbReference>
<evidence type="ECO:0000313" key="1">
    <source>
        <dbReference type="EMBL" id="KAI0068687.1"/>
    </source>
</evidence>
<accession>A0ACB8TJT4</accession>
<organism evidence="1 2">
    <name type="scientific">Artomyces pyxidatus</name>
    <dbReference type="NCBI Taxonomy" id="48021"/>
    <lineage>
        <taxon>Eukaryota</taxon>
        <taxon>Fungi</taxon>
        <taxon>Dikarya</taxon>
        <taxon>Basidiomycota</taxon>
        <taxon>Agaricomycotina</taxon>
        <taxon>Agaricomycetes</taxon>
        <taxon>Russulales</taxon>
        <taxon>Auriscalpiaceae</taxon>
        <taxon>Artomyces</taxon>
    </lineage>
</organism>
<proteinExistence type="predicted"/>
<evidence type="ECO:0000313" key="2">
    <source>
        <dbReference type="Proteomes" id="UP000814140"/>
    </source>
</evidence>
<sequence>MNVSAKVTDLPDGSGGLVRKRVLVVNKDFKAGDVIYKEQPLVSALDSDLEGKGSHCSYCLRQITKGMAIRPDTDRLNSVYCSKDCQVKSNAQSQNLLFGIEHPIPPALRQDTASADVLDARREAQTAFLEIVRQPGQVAAMLVARLIARQISVEIAKMLPGSPTAATSVADGIDSEYPIYDHIERLRYLELPVSDGKVAPLRSIFETALPGLEQFITDERYQILTGKMAYNAFGVAFAGGRDDRPITDIRPEDLERTRTPYGTARQIGAGFYMVSSYIAHSCDPSARPSFSGGTAELHLIANRDLKAGDEVTVAFVDVAQHEGESIVDARRRRRIELARGWRFACPCERCAKEDPGHGEEVQKDESKVEEPVRRFDEGVAQAQASMID</sequence>
<name>A0ACB8TJT4_9AGAM</name>
<dbReference type="Proteomes" id="UP000814140">
    <property type="component" value="Unassembled WGS sequence"/>
</dbReference>
<keyword evidence="2" id="KW-1185">Reference proteome</keyword>
<protein>
    <submittedName>
        <fullName evidence="1">Uncharacterized protein</fullName>
    </submittedName>
</protein>
<reference evidence="1" key="2">
    <citation type="journal article" date="2022" name="New Phytol.">
        <title>Evolutionary transition to the ectomycorrhizal habit in the genomes of a hyperdiverse lineage of mushroom-forming fungi.</title>
        <authorList>
            <person name="Looney B."/>
            <person name="Miyauchi S."/>
            <person name="Morin E."/>
            <person name="Drula E."/>
            <person name="Courty P.E."/>
            <person name="Kohler A."/>
            <person name="Kuo A."/>
            <person name="LaButti K."/>
            <person name="Pangilinan J."/>
            <person name="Lipzen A."/>
            <person name="Riley R."/>
            <person name="Andreopoulos W."/>
            <person name="He G."/>
            <person name="Johnson J."/>
            <person name="Nolan M."/>
            <person name="Tritt A."/>
            <person name="Barry K.W."/>
            <person name="Grigoriev I.V."/>
            <person name="Nagy L.G."/>
            <person name="Hibbett D."/>
            <person name="Henrissat B."/>
            <person name="Matheny P.B."/>
            <person name="Labbe J."/>
            <person name="Martin F.M."/>
        </authorList>
    </citation>
    <scope>NUCLEOTIDE SEQUENCE</scope>
    <source>
        <strain evidence="1">HHB10654</strain>
    </source>
</reference>